<dbReference type="InterPro" id="IPR041679">
    <property type="entry name" value="DNA2/NAM7-like_C"/>
</dbReference>
<feature type="region of interest" description="Disordered" evidence="1">
    <location>
        <begin position="855"/>
        <end position="916"/>
    </location>
</feature>
<feature type="compositionally biased region" description="Polar residues" evidence="1">
    <location>
        <begin position="1279"/>
        <end position="1302"/>
    </location>
</feature>
<dbReference type="OMA" id="NQEMVNT"/>
<dbReference type="InterPro" id="IPR041677">
    <property type="entry name" value="DNA2/NAM7_AAA_11"/>
</dbReference>
<dbReference type="PANTHER" id="PTHR10887:SF495">
    <property type="entry name" value="HELICASE SENATAXIN ISOFORM X1-RELATED"/>
    <property type="match status" value="1"/>
</dbReference>
<dbReference type="EMBL" id="VFQX01000043">
    <property type="protein sequence ID" value="KAF0975801.1"/>
    <property type="molecule type" value="Genomic_DNA"/>
</dbReference>
<feature type="domain" description="DNA2/NAM7 helicase helicase" evidence="2">
    <location>
        <begin position="392"/>
        <end position="704"/>
    </location>
</feature>
<feature type="compositionally biased region" description="Low complexity" evidence="1">
    <location>
        <begin position="65"/>
        <end position="89"/>
    </location>
</feature>
<dbReference type="Proteomes" id="UP000444721">
    <property type="component" value="Unassembled WGS sequence"/>
</dbReference>
<dbReference type="RefSeq" id="XP_044560514.1">
    <property type="nucleotide sequence ID" value="XM_044708619.1"/>
</dbReference>
<feature type="compositionally biased region" description="Polar residues" evidence="1">
    <location>
        <begin position="1396"/>
        <end position="1406"/>
    </location>
</feature>
<dbReference type="Pfam" id="PF13086">
    <property type="entry name" value="AAA_11"/>
    <property type="match status" value="1"/>
</dbReference>
<feature type="compositionally biased region" description="Polar residues" evidence="1">
    <location>
        <begin position="859"/>
        <end position="897"/>
    </location>
</feature>
<feature type="compositionally biased region" description="Low complexity" evidence="1">
    <location>
        <begin position="1470"/>
        <end position="1480"/>
    </location>
</feature>
<evidence type="ECO:0000259" key="2">
    <source>
        <dbReference type="Pfam" id="PF13086"/>
    </source>
</evidence>
<feature type="compositionally biased region" description="Low complexity" evidence="1">
    <location>
        <begin position="1265"/>
        <end position="1278"/>
    </location>
</feature>
<feature type="domain" description="DNA2/NAM7 helicase-like C-terminal" evidence="3">
    <location>
        <begin position="711"/>
        <end position="981"/>
    </location>
</feature>
<dbReference type="VEuPathDB" id="AmoebaDB:FDP41_005128"/>
<proteinExistence type="predicted"/>
<dbReference type="Gene3D" id="3.40.50.300">
    <property type="entry name" value="P-loop containing nucleotide triphosphate hydrolases"/>
    <property type="match status" value="2"/>
</dbReference>
<feature type="compositionally biased region" description="Basic residues" evidence="1">
    <location>
        <begin position="259"/>
        <end position="270"/>
    </location>
</feature>
<dbReference type="InterPro" id="IPR027417">
    <property type="entry name" value="P-loop_NTPase"/>
</dbReference>
<gene>
    <name evidence="4" type="ORF">FDP41_005128</name>
</gene>
<feature type="compositionally biased region" description="Acidic residues" evidence="1">
    <location>
        <begin position="43"/>
        <end position="64"/>
    </location>
</feature>
<evidence type="ECO:0000313" key="4">
    <source>
        <dbReference type="EMBL" id="KAF0975801.1"/>
    </source>
</evidence>
<comment type="caution">
    <text evidence="4">The sequence shown here is derived from an EMBL/GenBank/DDBJ whole genome shotgun (WGS) entry which is preliminary data.</text>
</comment>
<keyword evidence="5" id="KW-1185">Reference proteome</keyword>
<feature type="region of interest" description="Disordered" evidence="1">
    <location>
        <begin position="247"/>
        <end position="286"/>
    </location>
</feature>
<reference evidence="4 5" key="1">
    <citation type="journal article" date="2019" name="Sci. Rep.">
        <title>Nanopore sequencing improves the draft genome of the human pathogenic amoeba Naegleria fowleri.</title>
        <authorList>
            <person name="Liechti N."/>
            <person name="Schurch N."/>
            <person name="Bruggmann R."/>
            <person name="Wittwer M."/>
        </authorList>
    </citation>
    <scope>NUCLEOTIDE SEQUENCE [LARGE SCALE GENOMIC DNA]</scope>
    <source>
        <strain evidence="4 5">ATCC 30894</strain>
    </source>
</reference>
<feature type="compositionally biased region" description="Polar residues" evidence="1">
    <location>
        <begin position="1419"/>
        <end position="1440"/>
    </location>
</feature>
<evidence type="ECO:0008006" key="6">
    <source>
        <dbReference type="Google" id="ProtNLM"/>
    </source>
</evidence>
<dbReference type="PANTHER" id="PTHR10887">
    <property type="entry name" value="DNA2/NAM7 HELICASE FAMILY"/>
    <property type="match status" value="1"/>
</dbReference>
<dbReference type="VEuPathDB" id="AmoebaDB:NfTy_051860"/>
<dbReference type="InterPro" id="IPR045055">
    <property type="entry name" value="DNA2/NAM7-like"/>
</dbReference>
<evidence type="ECO:0000256" key="1">
    <source>
        <dbReference type="SAM" id="MobiDB-lite"/>
    </source>
</evidence>
<feature type="compositionally biased region" description="Polar residues" evidence="1">
    <location>
        <begin position="1326"/>
        <end position="1341"/>
    </location>
</feature>
<dbReference type="GeneID" id="68112346"/>
<accession>A0A6A5BNE3</accession>
<feature type="compositionally biased region" description="Basic residues" evidence="1">
    <location>
        <begin position="1"/>
        <end position="23"/>
    </location>
</feature>
<feature type="compositionally biased region" description="Polar residues" evidence="1">
    <location>
        <begin position="1234"/>
        <end position="1251"/>
    </location>
</feature>
<feature type="compositionally biased region" description="Polar residues" evidence="1">
    <location>
        <begin position="274"/>
        <end position="286"/>
    </location>
</feature>
<name>A0A6A5BNE3_NAEFO</name>
<feature type="region of interest" description="Disordered" evidence="1">
    <location>
        <begin position="1371"/>
        <end position="1480"/>
    </location>
</feature>
<dbReference type="OrthoDB" id="6513042at2759"/>
<dbReference type="GO" id="GO:0004386">
    <property type="term" value="F:helicase activity"/>
    <property type="evidence" value="ECO:0007669"/>
    <property type="project" value="InterPro"/>
</dbReference>
<dbReference type="VEuPathDB" id="AmoebaDB:NF0059200"/>
<evidence type="ECO:0000313" key="5">
    <source>
        <dbReference type="Proteomes" id="UP000444721"/>
    </source>
</evidence>
<dbReference type="InterPro" id="IPR047187">
    <property type="entry name" value="SF1_C_Upf1"/>
</dbReference>
<dbReference type="CDD" id="cd18808">
    <property type="entry name" value="SF1_C_Upf1"/>
    <property type="match status" value="1"/>
</dbReference>
<dbReference type="Pfam" id="PF13087">
    <property type="entry name" value="AAA_12"/>
    <property type="match status" value="1"/>
</dbReference>
<sequence length="1480" mass="169068">MRGGKRGRGGRRRRQGGGRRRGYHQQSESNAPLLDGKNPIDLTVEEDYLIEGESDDENMMDDSASDSSSDSSFDPNERTSVATASTARSSHPKSHKSGKQQYYEQHKHRFEMNNEVLGWVLDDIMTPIELDPIPDKFRDVKHYCNSFLDYVFEETRACIQQSIETDNHGEFAKCAVTKWKKGKNRGDSATIYFDIIPRPPKDPTMTPYIPMFQKHDYCIVTSEPNLKDLEKQNHFFVIVEEGNQQSTNKFKMQSQPWNRRGRRGGRRGGRGGRQQTSFPRANASSTIQTKFKAKFVATSVTKHMLNMEATFKKGRKHKGSHRQGGGGGKQNWFVFPIFTMVTKHREYEALQRMSIPNHIFQVIKGERAHGHQKAQPVENIAPPLREFLEKTYNASQFKAIQQVLNKVDEKVHLIHGPPGCGKTSVLLGLIMTLLANKKRILICSGTNVAVDHIINKMTQNGLRNSNGEKYQLSINKMARIGNDEKIDELSKKIDPATRFKQLQRNVKDIIHCVELIRNEQGEVMEKSRQSNTAFNARNSIKSRTEKINKLISNTDDTINRLLTTKLVNQEMVNTVLEKFSKVKEHIKNFLDLGNSSDAKKQDLNNNAKELYDEIDAFFKELQVYLTLDNRDVEKKILDNCDLVFATLAITGRHLMRSCKTFDVLIIDEAAQVTESESIIPLCLVTDTLVLIGDPKQLPSTVLSEEAVEKEYNRSMFERLMKLSHNKGMSIQKPVLLDTQYRMHPAISKFPENVFYHGILKDGENVKQYHAHPDWKPLYEKGLEPCLFMHCPNSVESFNAHIKSYQNEEEANLVVKLIDFYMNTLGISRNKIAVITFYRAQVDLIREKLSQYEKEHPQVVSKSQVTKEVQTSTTSLQAQKNQTENVDTTEVNKVSQATEDGLGEPLPEDYEDSSDDEEPLEEIEEWFDVNTVDSYQGSEKQIVILSTVRANDRNSLGFCVDQRRLNVAITRAQYSLVVVGNGENLCSNDIWRSFVSHTKIMEPSDYFKNEAGDNVPTDNLLTRSIQRNSLNLVAALLANKTLLNSIENMQDFTNKIIDMCLNRDNHVLFGQAIKHLKINLHTTGFRNGNNLIHRCIHTRSYDCLAVLLHHVSSHSLLLDFDDRGQLAIHLIAIDYGRKQHEKEKLKETFEAMVSAMTKVEPSAQQKKQLHLTRVDPLVIFETLNRNGQSVAEILIKKGCEELLEILAKFNVLNDTDENLRKLAKGGNLERFFKVNNNNITSQPPSSINIQQPTKERPSSKQHHQNNHLSQNQSRNSQQQERQATSINDQQPTHNHIKGSTNSQKDLHRIKHQQQPQMPTKSHVVPKSQEQLVQRQTSQQHTETTTDDYQKQYEQFKQLMQAKFVPSATAVSPSNINQMVSPPQQQDSLTRNDRVRTSGGQNKQQQQRFVKVEKSQQQQSVTPPLKTQENIASPPQQETVQQTHHKKDRHHHSSRNNNKFAANPQKILFVKSSNNSSSSSQQ</sequence>
<dbReference type="SUPFAM" id="SSF52540">
    <property type="entry name" value="P-loop containing nucleoside triphosphate hydrolases"/>
    <property type="match status" value="1"/>
</dbReference>
<feature type="compositionally biased region" description="Basic residues" evidence="1">
    <location>
        <begin position="1441"/>
        <end position="1452"/>
    </location>
</feature>
<organism evidence="4 5">
    <name type="scientific">Naegleria fowleri</name>
    <name type="common">Brain eating amoeba</name>
    <dbReference type="NCBI Taxonomy" id="5763"/>
    <lineage>
        <taxon>Eukaryota</taxon>
        <taxon>Discoba</taxon>
        <taxon>Heterolobosea</taxon>
        <taxon>Tetramitia</taxon>
        <taxon>Eutetramitia</taxon>
        <taxon>Vahlkampfiidae</taxon>
        <taxon>Naegleria</taxon>
    </lineage>
</organism>
<feature type="compositionally biased region" description="Acidic residues" evidence="1">
    <location>
        <begin position="905"/>
        <end position="916"/>
    </location>
</feature>
<feature type="region of interest" description="Disordered" evidence="1">
    <location>
        <begin position="1"/>
        <end position="102"/>
    </location>
</feature>
<feature type="compositionally biased region" description="Polar residues" evidence="1">
    <location>
        <begin position="1371"/>
        <end position="1387"/>
    </location>
</feature>
<evidence type="ECO:0000259" key="3">
    <source>
        <dbReference type="Pfam" id="PF13087"/>
    </source>
</evidence>
<protein>
    <recommendedName>
        <fullName evidence="6">AAA+ ATPase domain-containing protein</fullName>
    </recommendedName>
</protein>
<feature type="compositionally biased region" description="Polar residues" evidence="1">
    <location>
        <begin position="247"/>
        <end position="257"/>
    </location>
</feature>
<feature type="region of interest" description="Disordered" evidence="1">
    <location>
        <begin position="1234"/>
        <end position="1345"/>
    </location>
</feature>